<evidence type="ECO:0000256" key="1">
    <source>
        <dbReference type="ARBA" id="ARBA00004146"/>
    </source>
</evidence>
<dbReference type="EMBL" id="HBGH01011841">
    <property type="protein sequence ID" value="CAD9234490.1"/>
    <property type="molecule type" value="Transcribed_RNA"/>
</dbReference>
<dbReference type="GO" id="GO:0031901">
    <property type="term" value="C:early endosome membrane"/>
    <property type="evidence" value="ECO:0007669"/>
    <property type="project" value="UniProtKB-SubCell"/>
</dbReference>
<feature type="transmembrane region" description="Helical" evidence="11">
    <location>
        <begin position="26"/>
        <end position="52"/>
    </location>
</feature>
<dbReference type="PANTHER" id="PTHR31937:SF2">
    <property type="entry name" value="TRANSMEMBRANE PROTEIN 163"/>
    <property type="match status" value="1"/>
</dbReference>
<feature type="transmembrane region" description="Helical" evidence="11">
    <location>
        <begin position="169"/>
        <end position="189"/>
    </location>
</feature>
<keyword evidence="7 11" id="KW-1133">Transmembrane helix</keyword>
<keyword evidence="5" id="KW-0967">Endosome</keyword>
<feature type="transmembrane region" description="Helical" evidence="11">
    <location>
        <begin position="58"/>
        <end position="77"/>
    </location>
</feature>
<evidence type="ECO:0000256" key="11">
    <source>
        <dbReference type="SAM" id="Phobius"/>
    </source>
</evidence>
<dbReference type="InterPro" id="IPR026765">
    <property type="entry name" value="Tmem163"/>
</dbReference>
<evidence type="ECO:0000256" key="6">
    <source>
        <dbReference type="ARBA" id="ARBA00022833"/>
    </source>
</evidence>
<feature type="transmembrane region" description="Helical" evidence="11">
    <location>
        <begin position="105"/>
        <end position="124"/>
    </location>
</feature>
<comment type="similarity">
    <text evidence="3">Belongs to the TMEM163 family.</text>
</comment>
<sequence length="238" mass="26081">MGARSIRGLYGGDNEKRRAESRARDMMSMIVVTLVGTALSSILGVASVYLAYRDGSSSALVVGFEILVGVIAAYFVVRRFYGELYGRDDAREIAKQERNGAFSEGILFIVFGLVASADAVLAIVEKDPIDQSSAILVVLYISTVSAFTEAALQWYYANRIQSLLAQEDALGQFAAGLMSLAAAITHTIIRHRPSFWWLDPTVGLVLSIMLVFFGAYYTHLSFHIEIEPDRDIVPSTLP</sequence>
<keyword evidence="9 11" id="KW-0472">Membrane</keyword>
<evidence type="ECO:0000313" key="12">
    <source>
        <dbReference type="EMBL" id="CAD9234490.1"/>
    </source>
</evidence>
<dbReference type="PANTHER" id="PTHR31937">
    <property type="entry name" value="TRANSMEMBRANE PROTEIN 163"/>
    <property type="match status" value="1"/>
</dbReference>
<evidence type="ECO:0000256" key="8">
    <source>
        <dbReference type="ARBA" id="ARBA00023018"/>
    </source>
</evidence>
<evidence type="ECO:0000256" key="9">
    <source>
        <dbReference type="ARBA" id="ARBA00023136"/>
    </source>
</evidence>
<proteinExistence type="inferred from homology"/>
<evidence type="ECO:0008006" key="13">
    <source>
        <dbReference type="Google" id="ProtNLM"/>
    </source>
</evidence>
<dbReference type="InterPro" id="IPR027469">
    <property type="entry name" value="Cation_efflux_TMD_sf"/>
</dbReference>
<keyword evidence="8" id="KW-0770">Synapse</keyword>
<reference evidence="12" key="1">
    <citation type="submission" date="2021-01" db="EMBL/GenBank/DDBJ databases">
        <authorList>
            <person name="Corre E."/>
            <person name="Pelletier E."/>
            <person name="Niang G."/>
            <person name="Scheremetjew M."/>
            <person name="Finn R."/>
            <person name="Kale V."/>
            <person name="Holt S."/>
            <person name="Cochrane G."/>
            <person name="Meng A."/>
            <person name="Brown T."/>
            <person name="Cohen L."/>
        </authorList>
    </citation>
    <scope>NUCLEOTIDE SEQUENCE</scope>
    <source>
        <strain evidence="12">SAG 36.94</strain>
    </source>
</reference>
<name>A0A7S1TH59_9RHOD</name>
<dbReference type="Gene3D" id="1.20.1510.10">
    <property type="entry name" value="Cation efflux protein transmembrane domain"/>
    <property type="match status" value="1"/>
</dbReference>
<accession>A0A7S1TH59</accession>
<dbReference type="AlphaFoldDB" id="A0A7S1TH59"/>
<evidence type="ECO:0000256" key="4">
    <source>
        <dbReference type="ARBA" id="ARBA00022692"/>
    </source>
</evidence>
<gene>
    <name evidence="12" type="ORF">CCAE0312_LOCUS6579</name>
</gene>
<comment type="subcellular location">
    <subcellularLocation>
        <location evidence="2">Cytoplasmic vesicle</location>
        <location evidence="2">Secretory vesicle</location>
        <location evidence="2">Synaptic vesicle membrane</location>
        <topology evidence="2">Multi-pass membrane protein</topology>
    </subcellularLocation>
    <subcellularLocation>
        <location evidence="1">Early endosome membrane</location>
    </subcellularLocation>
</comment>
<feature type="transmembrane region" description="Helical" evidence="11">
    <location>
        <begin position="136"/>
        <end position="157"/>
    </location>
</feature>
<evidence type="ECO:0000256" key="2">
    <source>
        <dbReference type="ARBA" id="ARBA00004644"/>
    </source>
</evidence>
<evidence type="ECO:0000256" key="3">
    <source>
        <dbReference type="ARBA" id="ARBA00008731"/>
    </source>
</evidence>
<organism evidence="12">
    <name type="scientific">Compsopogon caeruleus</name>
    <dbReference type="NCBI Taxonomy" id="31354"/>
    <lineage>
        <taxon>Eukaryota</taxon>
        <taxon>Rhodophyta</taxon>
        <taxon>Compsopogonophyceae</taxon>
        <taxon>Compsopogonales</taxon>
        <taxon>Compsopogonaceae</taxon>
        <taxon>Compsopogon</taxon>
    </lineage>
</organism>
<evidence type="ECO:0000256" key="7">
    <source>
        <dbReference type="ARBA" id="ARBA00022989"/>
    </source>
</evidence>
<protein>
    <recommendedName>
        <fullName evidence="13">Transmembrane protein 163</fullName>
    </recommendedName>
</protein>
<evidence type="ECO:0000256" key="5">
    <source>
        <dbReference type="ARBA" id="ARBA00022753"/>
    </source>
</evidence>
<feature type="transmembrane region" description="Helical" evidence="11">
    <location>
        <begin position="195"/>
        <end position="217"/>
    </location>
</feature>
<evidence type="ECO:0000256" key="10">
    <source>
        <dbReference type="ARBA" id="ARBA00023329"/>
    </source>
</evidence>
<keyword evidence="6" id="KW-0862">Zinc</keyword>
<keyword evidence="10" id="KW-0968">Cytoplasmic vesicle</keyword>
<dbReference type="SUPFAM" id="SSF161111">
    <property type="entry name" value="Cation efflux protein transmembrane domain-like"/>
    <property type="match status" value="1"/>
</dbReference>
<keyword evidence="4 11" id="KW-0812">Transmembrane</keyword>